<keyword evidence="2" id="KW-1185">Reference proteome</keyword>
<evidence type="ECO:0000313" key="1">
    <source>
        <dbReference type="EMBL" id="OCW56281.1"/>
    </source>
</evidence>
<dbReference type="NCBIfam" id="TIGR01539">
    <property type="entry name" value="portal_lambda"/>
    <property type="match status" value="1"/>
</dbReference>
<dbReference type="Proteomes" id="UP000094795">
    <property type="component" value="Unassembled WGS sequence"/>
</dbReference>
<dbReference type="EMBL" id="LQZT01000042">
    <property type="protein sequence ID" value="OCW56281.1"/>
    <property type="molecule type" value="Genomic_DNA"/>
</dbReference>
<protein>
    <recommendedName>
        <fullName evidence="3">Phage portal protein</fullName>
    </recommendedName>
</protein>
<accession>A0A1C1YRY8</accession>
<dbReference type="Pfam" id="PF05136">
    <property type="entry name" value="Phage_portal_2"/>
    <property type="match status" value="1"/>
</dbReference>
<dbReference type="AlphaFoldDB" id="A0A1C1YRY8"/>
<dbReference type="InterPro" id="IPR006429">
    <property type="entry name" value="Phage_lambda_portal"/>
</dbReference>
<proteinExistence type="predicted"/>
<sequence length="534" mass="60244">MAARTSTTKFAKSSTAISTVAKAVSRFVPRGIVRQFQSDLGGSFGFGASRTYYEAASNSPSIEYAPDYGPNAANGELQKIQRRSRWTFANDGFWANACRQVANNVVGYGIKPRIKDPVLRKLWRRWEREADARGVLNLHLMAHALMSTEARDGEAFVRFRPRRKEDMRSGVPLQLQPLESEYVPPEKNELAPNGNIIISGVEKNMIDRVDAYWMYEYHPRDFARIDKRSFLPKRVPASEVLHLYRPDRMEAMRGFPWGAPALNKSESLKTYDEAELERKKGQAMHGGFIKPPLGENGKPTLGVDGVDNNGIDFAGMTPGTWTVMDPGYEVEFSQPQGTDQNYPLYRREGMTEVAVCFGLSVEHVTLNFEKLNDRQWRANNLEVTRAIEANQELMISQFYRPVWKRFVDACYLADLWKPEPDKTLDDYYDVEFMPPARGHIHPVQEVAALKEAIRIGVISRKRVASMFGDDVEDIDEENALDQQRAMRLGLKYDVYGGLEGLDFNAILQSSMVEDELQNLDGSGASDPGSIMSAG</sequence>
<evidence type="ECO:0000313" key="2">
    <source>
        <dbReference type="Proteomes" id="UP000094795"/>
    </source>
</evidence>
<dbReference type="STRING" id="1480615.AWJ14_19495"/>
<dbReference type="GO" id="GO:0019068">
    <property type="term" value="P:virion assembly"/>
    <property type="evidence" value="ECO:0007669"/>
    <property type="project" value="InterPro"/>
</dbReference>
<name>A0A1C1YRY8_9HYPH</name>
<reference evidence="1 2" key="1">
    <citation type="submission" date="2015-12" db="EMBL/GenBank/DDBJ databases">
        <authorList>
            <person name="Shamseldin A."/>
            <person name="Moawad H."/>
            <person name="Abd El-Rahim W.M."/>
            <person name="Sadowsky M.J."/>
        </authorList>
    </citation>
    <scope>NUCLEOTIDE SEQUENCE [LARGE SCALE GENOMIC DNA]</scope>
    <source>
        <strain evidence="1 2">JC234</strain>
    </source>
</reference>
<comment type="caution">
    <text evidence="1">The sequence shown here is derived from an EMBL/GenBank/DDBJ whole genome shotgun (WGS) entry which is preliminary data.</text>
</comment>
<gene>
    <name evidence="1" type="ORF">AWJ14_19495</name>
</gene>
<dbReference type="GO" id="GO:0005198">
    <property type="term" value="F:structural molecule activity"/>
    <property type="evidence" value="ECO:0007669"/>
    <property type="project" value="InterPro"/>
</dbReference>
<evidence type="ECO:0008006" key="3">
    <source>
        <dbReference type="Google" id="ProtNLM"/>
    </source>
</evidence>
<dbReference type="RefSeq" id="WP_066182178.1">
    <property type="nucleotide sequence ID" value="NZ_LQZT01000042.1"/>
</dbReference>
<organism evidence="1 2">
    <name type="scientific">Hoeflea olei</name>
    <dbReference type="NCBI Taxonomy" id="1480615"/>
    <lineage>
        <taxon>Bacteria</taxon>
        <taxon>Pseudomonadati</taxon>
        <taxon>Pseudomonadota</taxon>
        <taxon>Alphaproteobacteria</taxon>
        <taxon>Hyphomicrobiales</taxon>
        <taxon>Rhizobiaceae</taxon>
        <taxon>Hoeflea</taxon>
    </lineage>
</organism>